<dbReference type="Proteomes" id="UP000549250">
    <property type="component" value="Unassembled WGS sequence"/>
</dbReference>
<protein>
    <recommendedName>
        <fullName evidence="3">Carbon-nitrogen hydrolase</fullName>
    </recommendedName>
</protein>
<name>A0A839T920_AZOMA</name>
<sequence length="339" mass="37713">MRTLFKLTVLAIVGIIALIVYLDWTGKRHSGPLLSDLRPLTIQTEGPPGNSGNLLGLETPLRPADYQSRERLHLKFATYLDQARHAGFLNERTIVVLPEHVGTGLFAIGEKAEVQQARTLRDAMHWMAMSNPWRYLQFQLDNQSDDRRTEAVLRIKAREMAEAYQEIFGNLAKEYGVTLVAGSIVLPEPKLRDGQLQIGDGPLQQISLVFDSRGQPTSLTYKYSLSRYEKRYSSAPKELRPDSSPTPAGKLRVLLGCDAYSLWQQPQAHLLAVTGAQSNPAACPGAQVPTDLRAPMIEIQTLGLPWNLLGSPKRPAHAVHTEPGRMLNLWLSKGPQKQD</sequence>
<organism evidence="1 2">
    <name type="scientific">Azomonas macrocytogenes</name>
    <name type="common">Azotobacter macrocytogenes</name>
    <dbReference type="NCBI Taxonomy" id="69962"/>
    <lineage>
        <taxon>Bacteria</taxon>
        <taxon>Pseudomonadati</taxon>
        <taxon>Pseudomonadota</taxon>
        <taxon>Gammaproteobacteria</taxon>
        <taxon>Pseudomonadales</taxon>
        <taxon>Pseudomonadaceae</taxon>
        <taxon>Azomonas</taxon>
    </lineage>
</organism>
<keyword evidence="2" id="KW-1185">Reference proteome</keyword>
<evidence type="ECO:0000313" key="1">
    <source>
        <dbReference type="EMBL" id="MBB3104724.1"/>
    </source>
</evidence>
<proteinExistence type="predicted"/>
<dbReference type="InterPro" id="IPR036526">
    <property type="entry name" value="C-N_Hydrolase_sf"/>
</dbReference>
<dbReference type="AlphaFoldDB" id="A0A839T920"/>
<dbReference type="EMBL" id="JACHXI010000019">
    <property type="protein sequence ID" value="MBB3104724.1"/>
    <property type="molecule type" value="Genomic_DNA"/>
</dbReference>
<accession>A0A839T920</accession>
<gene>
    <name evidence="1" type="ORF">FHR87_003150</name>
</gene>
<comment type="caution">
    <text evidence="1">The sequence shown here is derived from an EMBL/GenBank/DDBJ whole genome shotgun (WGS) entry which is preliminary data.</text>
</comment>
<dbReference type="SUPFAM" id="SSF56317">
    <property type="entry name" value="Carbon-nitrogen hydrolase"/>
    <property type="match status" value="1"/>
</dbReference>
<evidence type="ECO:0000313" key="2">
    <source>
        <dbReference type="Proteomes" id="UP000549250"/>
    </source>
</evidence>
<dbReference type="RefSeq" id="WP_183167572.1">
    <property type="nucleotide sequence ID" value="NZ_JACHXI010000019.1"/>
</dbReference>
<dbReference type="Gene3D" id="3.60.110.10">
    <property type="entry name" value="Carbon-nitrogen hydrolase"/>
    <property type="match status" value="1"/>
</dbReference>
<evidence type="ECO:0008006" key="3">
    <source>
        <dbReference type="Google" id="ProtNLM"/>
    </source>
</evidence>
<reference evidence="1 2" key="1">
    <citation type="submission" date="2020-08" db="EMBL/GenBank/DDBJ databases">
        <title>Genomic Encyclopedia of Type Strains, Phase III (KMG-III): the genomes of soil and plant-associated and newly described type strains.</title>
        <authorList>
            <person name="Whitman W."/>
        </authorList>
    </citation>
    <scope>NUCLEOTIDE SEQUENCE [LARGE SCALE GENOMIC DNA]</scope>
    <source>
        <strain evidence="1 2">CECT 4462</strain>
    </source>
</reference>